<reference evidence="1 2" key="1">
    <citation type="submission" date="2020-05" db="EMBL/GenBank/DDBJ databases">
        <title>Nakamurella sp. DB0629 isolated from air conditioner.</title>
        <authorList>
            <person name="Kim D.H."/>
            <person name="Kim D.-U."/>
        </authorList>
    </citation>
    <scope>NUCLEOTIDE SEQUENCE [LARGE SCALE GENOMIC DNA]</scope>
    <source>
        <strain evidence="1 2">DB0629</strain>
    </source>
</reference>
<dbReference type="AlphaFoldDB" id="A0A849AAW3"/>
<comment type="caution">
    <text evidence="1">The sequence shown here is derived from an EMBL/GenBank/DDBJ whole genome shotgun (WGS) entry which is preliminary data.</text>
</comment>
<evidence type="ECO:0000313" key="1">
    <source>
        <dbReference type="EMBL" id="NNG36271.1"/>
    </source>
</evidence>
<evidence type="ECO:0000313" key="2">
    <source>
        <dbReference type="Proteomes" id="UP000562984"/>
    </source>
</evidence>
<accession>A0A849AAW3</accession>
<name>A0A849AAW3_9ACTN</name>
<proteinExistence type="predicted"/>
<organism evidence="1 2">
    <name type="scientific">Nakamurella aerolata</name>
    <dbReference type="NCBI Taxonomy" id="1656892"/>
    <lineage>
        <taxon>Bacteria</taxon>
        <taxon>Bacillati</taxon>
        <taxon>Actinomycetota</taxon>
        <taxon>Actinomycetes</taxon>
        <taxon>Nakamurellales</taxon>
        <taxon>Nakamurellaceae</taxon>
        <taxon>Nakamurella</taxon>
    </lineage>
</organism>
<dbReference type="RefSeq" id="WP_171199934.1">
    <property type="nucleotide sequence ID" value="NZ_JABEND010000005.1"/>
</dbReference>
<dbReference type="EMBL" id="JABEND010000005">
    <property type="protein sequence ID" value="NNG36271.1"/>
    <property type="molecule type" value="Genomic_DNA"/>
</dbReference>
<sequence>MRINGLIAEANSMVLAAQPRALRPGNTRDAAQPMAKTAATVTTALKPRPNMSAYQA</sequence>
<protein>
    <submittedName>
        <fullName evidence="1">Uncharacterized protein</fullName>
    </submittedName>
</protein>
<dbReference type="Proteomes" id="UP000562984">
    <property type="component" value="Unassembled WGS sequence"/>
</dbReference>
<gene>
    <name evidence="1" type="ORF">HKD39_11205</name>
</gene>
<keyword evidence="2" id="KW-1185">Reference proteome</keyword>